<dbReference type="InterPro" id="IPR011990">
    <property type="entry name" value="TPR-like_helical_dom_sf"/>
</dbReference>
<keyword evidence="4" id="KW-1185">Reference proteome</keyword>
<dbReference type="InterPro" id="IPR042197">
    <property type="entry name" value="Apaf_helical"/>
</dbReference>
<evidence type="ECO:0000256" key="1">
    <source>
        <dbReference type="PROSITE-ProRule" id="PRU00339"/>
    </source>
</evidence>
<dbReference type="InterPro" id="IPR002182">
    <property type="entry name" value="NB-ARC"/>
</dbReference>
<dbReference type="InterPro" id="IPR019734">
    <property type="entry name" value="TPR_rpt"/>
</dbReference>
<accession>A0ABP4R3Y3</accession>
<dbReference type="EMBL" id="BAAAMU010000021">
    <property type="protein sequence ID" value="GAA1634797.1"/>
    <property type="molecule type" value="Genomic_DNA"/>
</dbReference>
<dbReference type="Pfam" id="PF13181">
    <property type="entry name" value="TPR_8"/>
    <property type="match status" value="1"/>
</dbReference>
<dbReference type="InterPro" id="IPR010982">
    <property type="entry name" value="Lambda_DNA-bd_dom_sf"/>
</dbReference>
<dbReference type="CDD" id="cd00093">
    <property type="entry name" value="HTH_XRE"/>
    <property type="match status" value="1"/>
</dbReference>
<dbReference type="PROSITE" id="PS50005">
    <property type="entry name" value="TPR"/>
    <property type="match status" value="1"/>
</dbReference>
<sequence length="894" mass="94365">MPSGARDGPETVRPTPESDLGVLLRAWRERALLTQDQLAARAGLNVRTVRRLETGELRRPRSASVRLLAEALDLGEADLATLKRLAAGDPRTPRGAWTPPHQLPADAAAFVGRTRELALVSATHHPADRAEMAGTVDHAGTTGAADPVGRAGMAMVVAIDGMAGVGKTALAVHAAHRVAARFPDGDLFMDLHGHTQGVPAADPAQTLARLLEALGVPGEAVPQDAGDRAALYRSILADRKMLIVLDNAADEAQVSPLLPGAGGSLVLITSRRRLVGLDEARTISVDVLPVAEAIALFTGTAGEERVAGASREVLAEVVRRCGLLPLAIRLAAARLKAHPAWSVRHLLERLEEHQRLLSELHAGRRSIAAALDLSYRELSGAEQRAYRLLALHPGADIAAEAAAALLAVPAARATATLDRLLEAHLLQEPNPGRYRFHDLVRAHGAERVAGEPETDRRAAMTRLLDHYGRAASAATDLLYPYDPSPPPPRPSGTARFGAPLSKAVAPGRAPAGVAMPDAGAATAWLDAELPNLLALAQHAADHDFPGHLQHLSATLHRCLRGRGRNAEAESLHARALSAARDLGDSAGEMEALLRLGEIRSVSSRYEAAVADTTDALRIARAIGAEAGELRALYGLGVSTGSRGRFPEAVAYYTRALEIARTIGHRTGELDALIGFGNAHRAMGEPEQAARALTRALEIARVTGHRIGELRALNGLGRIHLAAGDHGAAAACLGRALDLARATGHRLGELSGLTALGLLHRGQGRLEAAVGCYRRVLEIASEIGNRNWQFEAIHGLGRLHHDLGRPGEALESHRTALALASDLGQRGDQARAHDGLACAGAALGRPDLARHHWSQALAILTGLGADRAEEAGVDAESIRARLAEVRPEVTPRTGR</sequence>
<dbReference type="Pfam" id="PF13176">
    <property type="entry name" value="TPR_7"/>
    <property type="match status" value="1"/>
</dbReference>
<reference evidence="4" key="1">
    <citation type="journal article" date="2019" name="Int. J. Syst. Evol. Microbiol.">
        <title>The Global Catalogue of Microorganisms (GCM) 10K type strain sequencing project: providing services to taxonomists for standard genome sequencing and annotation.</title>
        <authorList>
            <consortium name="The Broad Institute Genomics Platform"/>
            <consortium name="The Broad Institute Genome Sequencing Center for Infectious Disease"/>
            <person name="Wu L."/>
            <person name="Ma J."/>
        </authorList>
    </citation>
    <scope>NUCLEOTIDE SEQUENCE [LARGE SCALE GENOMIC DNA]</scope>
    <source>
        <strain evidence="4">JCM 13929</strain>
    </source>
</reference>
<dbReference type="Gene3D" id="3.40.50.300">
    <property type="entry name" value="P-loop containing nucleotide triphosphate hydrolases"/>
    <property type="match status" value="1"/>
</dbReference>
<evidence type="ECO:0000313" key="4">
    <source>
        <dbReference type="Proteomes" id="UP001500064"/>
    </source>
</evidence>
<gene>
    <name evidence="3" type="ORF">GCM10009733_034800</name>
</gene>
<dbReference type="InterPro" id="IPR027417">
    <property type="entry name" value="P-loop_NTPase"/>
</dbReference>
<dbReference type="Pfam" id="PF13424">
    <property type="entry name" value="TPR_12"/>
    <property type="match status" value="2"/>
</dbReference>
<proteinExistence type="predicted"/>
<dbReference type="SUPFAM" id="SSF52540">
    <property type="entry name" value="P-loop containing nucleoside triphosphate hydrolases"/>
    <property type="match status" value="1"/>
</dbReference>
<dbReference type="SUPFAM" id="SSF47413">
    <property type="entry name" value="lambda repressor-like DNA-binding domains"/>
    <property type="match status" value="1"/>
</dbReference>
<dbReference type="Gene3D" id="1.25.40.10">
    <property type="entry name" value="Tetratricopeptide repeat domain"/>
    <property type="match status" value="2"/>
</dbReference>
<dbReference type="SUPFAM" id="SSF48452">
    <property type="entry name" value="TPR-like"/>
    <property type="match status" value="2"/>
</dbReference>
<dbReference type="Pfam" id="PF00931">
    <property type="entry name" value="NB-ARC"/>
    <property type="match status" value="1"/>
</dbReference>
<feature type="domain" description="HTH cro/C1-type" evidence="2">
    <location>
        <begin position="24"/>
        <end position="79"/>
    </location>
</feature>
<dbReference type="Proteomes" id="UP001500064">
    <property type="component" value="Unassembled WGS sequence"/>
</dbReference>
<dbReference type="PANTHER" id="PTHR47691:SF3">
    <property type="entry name" value="HTH-TYPE TRANSCRIPTIONAL REGULATOR RV0890C-RELATED"/>
    <property type="match status" value="1"/>
</dbReference>
<dbReference type="Gene3D" id="1.10.8.430">
    <property type="entry name" value="Helical domain of apoptotic protease-activating factors"/>
    <property type="match status" value="1"/>
</dbReference>
<feature type="repeat" description="TPR" evidence="1">
    <location>
        <begin position="629"/>
        <end position="662"/>
    </location>
</feature>
<dbReference type="PRINTS" id="PR00364">
    <property type="entry name" value="DISEASERSIST"/>
</dbReference>
<dbReference type="SMART" id="SM00028">
    <property type="entry name" value="TPR"/>
    <property type="match status" value="7"/>
</dbReference>
<organism evidence="3 4">
    <name type="scientific">Nonomuraea maheshkhaliensis</name>
    <dbReference type="NCBI Taxonomy" id="419590"/>
    <lineage>
        <taxon>Bacteria</taxon>
        <taxon>Bacillati</taxon>
        <taxon>Actinomycetota</taxon>
        <taxon>Actinomycetes</taxon>
        <taxon>Streptosporangiales</taxon>
        <taxon>Streptosporangiaceae</taxon>
        <taxon>Nonomuraea</taxon>
    </lineage>
</organism>
<dbReference type="PANTHER" id="PTHR47691">
    <property type="entry name" value="REGULATOR-RELATED"/>
    <property type="match status" value="1"/>
</dbReference>
<name>A0ABP4R3Y3_9ACTN</name>
<dbReference type="SMART" id="SM00530">
    <property type="entry name" value="HTH_XRE"/>
    <property type="match status" value="1"/>
</dbReference>
<evidence type="ECO:0000259" key="2">
    <source>
        <dbReference type="PROSITE" id="PS50943"/>
    </source>
</evidence>
<dbReference type="Pfam" id="PF13560">
    <property type="entry name" value="HTH_31"/>
    <property type="match status" value="1"/>
</dbReference>
<dbReference type="Gene3D" id="1.10.260.40">
    <property type="entry name" value="lambda repressor-like DNA-binding domains"/>
    <property type="match status" value="1"/>
</dbReference>
<dbReference type="RefSeq" id="WP_346105887.1">
    <property type="nucleotide sequence ID" value="NZ_BAAAMU010000021.1"/>
</dbReference>
<dbReference type="InterPro" id="IPR001387">
    <property type="entry name" value="Cro/C1-type_HTH"/>
</dbReference>
<dbReference type="PROSITE" id="PS50943">
    <property type="entry name" value="HTH_CROC1"/>
    <property type="match status" value="1"/>
</dbReference>
<comment type="caution">
    <text evidence="3">The sequence shown here is derived from an EMBL/GenBank/DDBJ whole genome shotgun (WGS) entry which is preliminary data.</text>
</comment>
<keyword evidence="1" id="KW-0802">TPR repeat</keyword>
<evidence type="ECO:0000313" key="3">
    <source>
        <dbReference type="EMBL" id="GAA1634797.1"/>
    </source>
</evidence>
<protein>
    <recommendedName>
        <fullName evidence="2">HTH cro/C1-type domain-containing protein</fullName>
    </recommendedName>
</protein>